<organism evidence="1">
    <name type="scientific">blood disease bacterium R229</name>
    <dbReference type="NCBI Taxonomy" id="741978"/>
    <lineage>
        <taxon>Bacteria</taxon>
        <taxon>Pseudomonadati</taxon>
        <taxon>Pseudomonadota</taxon>
        <taxon>Betaproteobacteria</taxon>
        <taxon>Burkholderiales</taxon>
        <taxon>Burkholderiaceae</taxon>
        <taxon>Ralstonia</taxon>
        <taxon>Ralstonia solanacearum species complex</taxon>
    </lineage>
</organism>
<dbReference type="NCBIfam" id="TIGR01558">
    <property type="entry name" value="sm_term_P27"/>
    <property type="match status" value="1"/>
</dbReference>
<name>G2ZJU9_9RALS</name>
<proteinExistence type="predicted"/>
<dbReference type="InterPro" id="IPR006448">
    <property type="entry name" value="Phage_term_ssu_P27"/>
</dbReference>
<gene>
    <name evidence="1" type="ORF">BDB_50019</name>
</gene>
<sequence>MMAGNGNSGRKSLPAVVHMIQGNRSKKPLSEIVQAGVKWELVKDAPECPAVLDDAAREIWDELAPDLYMLGLINKLDQGELAVYCQAYADWKHARAKINAAKRDAGYVDITPSGYKQISVWMQIANRAEERMRAAGASFGLNPSARARVQLPHGGQGELFGGDEKEKANKYFGAG</sequence>
<evidence type="ECO:0000313" key="1">
    <source>
        <dbReference type="EMBL" id="CCA79312.1"/>
    </source>
</evidence>
<reference evidence="1" key="1">
    <citation type="journal article" date="2011" name="PLoS ONE">
        <title>Ralstonia syzygii, the Blood Disease Bacterium and some Asian R. solanacearum strains form a single genomic species despite divergent lifestyles.</title>
        <authorList>
            <person name="Remenant B."/>
            <person name="de Cambiaire J.C."/>
            <person name="Cellier G."/>
            <person name="Jacobs J.M."/>
            <person name="Mangenot S."/>
            <person name="Barbe V."/>
            <person name="Lajus A."/>
            <person name="Vallenet D."/>
            <person name="Medigue C."/>
            <person name="Fegan M."/>
            <person name="Allen C."/>
            <person name="Prior P."/>
        </authorList>
    </citation>
    <scope>NUCLEOTIDE SEQUENCE</scope>
    <source>
        <strain evidence="1">R229</strain>
    </source>
</reference>
<protein>
    <submittedName>
        <fullName evidence="1">Putative phage terminase, small subunit</fullName>
    </submittedName>
</protein>
<accession>G2ZJU9</accession>
<dbReference type="EMBL" id="FR854061">
    <property type="protein sequence ID" value="CCA79312.1"/>
    <property type="molecule type" value="Genomic_DNA"/>
</dbReference>
<dbReference type="AlphaFoldDB" id="G2ZJU9"/>
<reference evidence="1" key="2">
    <citation type="submission" date="2011-04" db="EMBL/GenBank/DDBJ databases">
        <authorList>
            <person name="Genoscope - CEA"/>
        </authorList>
    </citation>
    <scope>NUCLEOTIDE SEQUENCE</scope>
    <source>
        <strain evidence="1">R229</strain>
    </source>
</reference>
<dbReference type="Pfam" id="PF05119">
    <property type="entry name" value="Terminase_4"/>
    <property type="match status" value="1"/>
</dbReference>